<accession>A0A4Q9AVM4</accession>
<comment type="caution">
    <text evidence="2">The sequence shown here is derived from an EMBL/GenBank/DDBJ whole genome shotgun (WGS) entry which is preliminary data.</text>
</comment>
<dbReference type="RefSeq" id="WP_130842768.1">
    <property type="nucleotide sequence ID" value="NZ_SIJL01000037.1"/>
</dbReference>
<dbReference type="GO" id="GO:0016646">
    <property type="term" value="F:oxidoreductase activity, acting on the CH-NH group of donors, NAD or NADP as acceptor"/>
    <property type="evidence" value="ECO:0007669"/>
    <property type="project" value="UniProtKB-ARBA"/>
</dbReference>
<dbReference type="EMBL" id="SIJL01000037">
    <property type="protein sequence ID" value="TBH14681.1"/>
    <property type="molecule type" value="Genomic_DNA"/>
</dbReference>
<feature type="domain" description="Flavin reductase like" evidence="1">
    <location>
        <begin position="1"/>
        <end position="48"/>
    </location>
</feature>
<proteinExistence type="predicted"/>
<organism evidence="2 3">
    <name type="scientific">Thermus thermamylovorans</name>
    <dbReference type="NCBI Taxonomy" id="2509362"/>
    <lineage>
        <taxon>Bacteria</taxon>
        <taxon>Thermotogati</taxon>
        <taxon>Deinococcota</taxon>
        <taxon>Deinococci</taxon>
        <taxon>Thermales</taxon>
        <taxon>Thermaceae</taxon>
        <taxon>Thermus</taxon>
    </lineage>
</organism>
<dbReference type="SUPFAM" id="SSF50475">
    <property type="entry name" value="FMN-binding split barrel"/>
    <property type="match status" value="1"/>
</dbReference>
<reference evidence="2 3" key="1">
    <citation type="submission" date="2019-02" db="EMBL/GenBank/DDBJ databases">
        <title>Thermus sp. a novel from hot spring.</title>
        <authorList>
            <person name="Zhao Z."/>
        </authorList>
    </citation>
    <scope>NUCLEOTIDE SEQUENCE [LARGE SCALE GENOMIC DNA]</scope>
    <source>
        <strain evidence="2 3">CFH 72773T</strain>
    </source>
</reference>
<evidence type="ECO:0000313" key="2">
    <source>
        <dbReference type="EMBL" id="TBH14681.1"/>
    </source>
</evidence>
<protein>
    <submittedName>
        <fullName evidence="2">Flavin reductase</fullName>
    </submittedName>
</protein>
<sequence length="52" mass="5709">GALAVLRCRLEALYPGGDHRLVVGRVEGVELGEPGAPLVYYARGYRRLVWPS</sequence>
<name>A0A4Q9AVM4_9DEIN</name>
<dbReference type="Pfam" id="PF01613">
    <property type="entry name" value="Flavin_Reduct"/>
    <property type="match status" value="1"/>
</dbReference>
<dbReference type="InterPro" id="IPR012349">
    <property type="entry name" value="Split_barrel_FMN-bd"/>
</dbReference>
<dbReference type="AlphaFoldDB" id="A0A4Q9AVM4"/>
<keyword evidence="3" id="KW-1185">Reference proteome</keyword>
<evidence type="ECO:0000313" key="3">
    <source>
        <dbReference type="Proteomes" id="UP000292858"/>
    </source>
</evidence>
<dbReference type="Gene3D" id="2.30.110.10">
    <property type="entry name" value="Electron Transport, Fmn-binding Protein, Chain A"/>
    <property type="match status" value="1"/>
</dbReference>
<dbReference type="GO" id="GO:0010181">
    <property type="term" value="F:FMN binding"/>
    <property type="evidence" value="ECO:0007669"/>
    <property type="project" value="InterPro"/>
</dbReference>
<dbReference type="Proteomes" id="UP000292858">
    <property type="component" value="Unassembled WGS sequence"/>
</dbReference>
<gene>
    <name evidence="2" type="ORF">ETP66_11745</name>
</gene>
<dbReference type="InterPro" id="IPR002563">
    <property type="entry name" value="Flavin_Rdtase-like_dom"/>
</dbReference>
<feature type="non-terminal residue" evidence="2">
    <location>
        <position position="1"/>
    </location>
</feature>
<evidence type="ECO:0000259" key="1">
    <source>
        <dbReference type="Pfam" id="PF01613"/>
    </source>
</evidence>